<feature type="domain" description="Mce/MlaD" evidence="2">
    <location>
        <begin position="34"/>
        <end position="108"/>
    </location>
</feature>
<dbReference type="RefSeq" id="WP_262309722.1">
    <property type="nucleotide sequence ID" value="NZ_CP106679.1"/>
</dbReference>
<dbReference type="InterPro" id="IPR052336">
    <property type="entry name" value="MlaD_Phospholipid_Transporter"/>
</dbReference>
<organism evidence="3 4">
    <name type="scientific">Reichenbachiella agarivorans</name>
    <dbReference type="NCBI Taxonomy" id="2979464"/>
    <lineage>
        <taxon>Bacteria</taxon>
        <taxon>Pseudomonadati</taxon>
        <taxon>Bacteroidota</taxon>
        <taxon>Cytophagia</taxon>
        <taxon>Cytophagales</taxon>
        <taxon>Reichenbachiellaceae</taxon>
        <taxon>Reichenbachiella</taxon>
    </lineage>
</organism>
<keyword evidence="1" id="KW-0812">Transmembrane</keyword>
<reference evidence="3" key="1">
    <citation type="submission" date="2022-09" db="EMBL/GenBank/DDBJ databases">
        <title>Comparative genomics and taxonomic characterization of three novel marine species of genus Reichenbachiella exhibiting antioxidant and polysaccharide degradation activities.</title>
        <authorList>
            <person name="Muhammad N."/>
            <person name="Lee Y.-J."/>
            <person name="Ko J."/>
            <person name="Kim S.-G."/>
        </authorList>
    </citation>
    <scope>NUCLEOTIDE SEQUENCE</scope>
    <source>
        <strain evidence="3">BKB1-1</strain>
    </source>
</reference>
<dbReference type="PANTHER" id="PTHR33371:SF4">
    <property type="entry name" value="INTERMEMBRANE PHOSPHOLIPID TRANSPORT SYSTEM BINDING PROTEIN MLAD"/>
    <property type="match status" value="1"/>
</dbReference>
<sequence length="313" mass="34124">MTKEVKVGLFAAISGAILYFGFNFLKGIEFFSSTNKYYAIYQNIDGLNVSNPVIVNGYAVGRVSKIEILQKYNNKIIVELDVKGNLAVGEGSTATLMNSDFLGSKSILLKIKNEGKPLESGDTLTSEVDLGLAAILNSAEPITDDIGVMIGNLNEVLTGMKGTGEGVKLTLKNLNTTILNLNTLVEQNNTKLKHTFDHVNVLITNVDKKVSQLDPILKSADQTLKKINKLELENTLGSLDSALSDLRITIQNINEGNGSLGKIINDDSLYNNLNQAILDLDQLLIHFDENPKHFLSPLGKSSKKIAKDRSESE</sequence>
<keyword evidence="1" id="KW-1133">Transmembrane helix</keyword>
<gene>
    <name evidence="3" type="ORF">N6H18_18265</name>
</gene>
<protein>
    <submittedName>
        <fullName evidence="3">MlaD family protein</fullName>
    </submittedName>
</protein>
<evidence type="ECO:0000256" key="1">
    <source>
        <dbReference type="SAM" id="Phobius"/>
    </source>
</evidence>
<evidence type="ECO:0000313" key="4">
    <source>
        <dbReference type="Proteomes" id="UP001065174"/>
    </source>
</evidence>
<evidence type="ECO:0000259" key="2">
    <source>
        <dbReference type="Pfam" id="PF02470"/>
    </source>
</evidence>
<dbReference type="Proteomes" id="UP001065174">
    <property type="component" value="Chromosome"/>
</dbReference>
<evidence type="ECO:0000313" key="3">
    <source>
        <dbReference type="EMBL" id="UXP32286.1"/>
    </source>
</evidence>
<name>A0ABY6CP46_9BACT</name>
<dbReference type="Pfam" id="PF02470">
    <property type="entry name" value="MlaD"/>
    <property type="match status" value="1"/>
</dbReference>
<accession>A0ABY6CP46</accession>
<proteinExistence type="predicted"/>
<dbReference type="InterPro" id="IPR003399">
    <property type="entry name" value="Mce/MlaD"/>
</dbReference>
<keyword evidence="1" id="KW-0472">Membrane</keyword>
<keyword evidence="4" id="KW-1185">Reference proteome</keyword>
<dbReference type="PANTHER" id="PTHR33371">
    <property type="entry name" value="INTERMEMBRANE PHOSPHOLIPID TRANSPORT SYSTEM BINDING PROTEIN MLAD-RELATED"/>
    <property type="match status" value="1"/>
</dbReference>
<dbReference type="EMBL" id="CP106679">
    <property type="protein sequence ID" value="UXP32286.1"/>
    <property type="molecule type" value="Genomic_DNA"/>
</dbReference>
<feature type="transmembrane region" description="Helical" evidence="1">
    <location>
        <begin position="7"/>
        <end position="25"/>
    </location>
</feature>